<gene>
    <name evidence="2" type="ORF">U725_02423</name>
</gene>
<reference evidence="2 3" key="1">
    <citation type="submission" date="2014-06" db="EMBL/GenBank/DDBJ databases">
        <title>Draft genome sequence of the putrescine producing strain Lactococcus lactis subsp cremoris GE214.</title>
        <authorList>
            <person name="Ladero V."/>
            <person name="Linares D.M."/>
            <person name="del Rio B."/>
            <person name="Mayo B."/>
            <person name="Martin M.C."/>
            <person name="Fernandez M."/>
            <person name="Alvarez M.A."/>
        </authorList>
    </citation>
    <scope>NUCLEOTIDE SEQUENCE [LARGE SCALE GENOMIC DNA]</scope>
    <source>
        <strain evidence="2 3">GE214</strain>
    </source>
</reference>
<dbReference type="Gene3D" id="3.40.50.720">
    <property type="entry name" value="NAD(P)-binding Rossmann-like Domain"/>
    <property type="match status" value="1"/>
</dbReference>
<dbReference type="Pfam" id="PF13460">
    <property type="entry name" value="NAD_binding_10"/>
    <property type="match status" value="1"/>
</dbReference>
<dbReference type="InterPro" id="IPR016040">
    <property type="entry name" value="NAD(P)-bd_dom"/>
</dbReference>
<dbReference type="SUPFAM" id="SSF51735">
    <property type="entry name" value="NAD(P)-binding Rossmann-fold domains"/>
    <property type="match status" value="1"/>
</dbReference>
<name>A0A084A8B0_LACLC</name>
<accession>A0A084A8B0</accession>
<dbReference type="PANTHER" id="PTHR43355">
    <property type="entry name" value="FLAVIN REDUCTASE (NADPH)"/>
    <property type="match status" value="1"/>
</dbReference>
<evidence type="ECO:0000313" key="2">
    <source>
        <dbReference type="EMBL" id="KEY61539.1"/>
    </source>
</evidence>
<dbReference type="InterPro" id="IPR051606">
    <property type="entry name" value="Polyketide_Oxido-like"/>
</dbReference>
<dbReference type="GeneID" id="61109062"/>
<organism evidence="2 3">
    <name type="scientific">Lactococcus cremoris subsp. cremoris GE214</name>
    <dbReference type="NCBI Taxonomy" id="1415168"/>
    <lineage>
        <taxon>Bacteria</taxon>
        <taxon>Bacillati</taxon>
        <taxon>Bacillota</taxon>
        <taxon>Bacilli</taxon>
        <taxon>Lactobacillales</taxon>
        <taxon>Streptococcaceae</taxon>
        <taxon>Lactococcus</taxon>
        <taxon>Lactococcus cremoris subsp. cremoris</taxon>
    </lineage>
</organism>
<sequence>MKKIAVIAATGKAGSLIAQKALSHGHEVTAIVRNKERLKNQVTAVLEKDIFALTAEDLSGFDAIVLAHRAPAGQEEDYSKVAEKMIKILDGSESRLIIVGGASSLYLDENRDQRLLDVTPTDLPYYPTLLEMAKASLIYESSKLNFTFFSPAEFFDPEGLETNDYTITGDVLGHNKAGKSRISYADYAEAVVKMIEDGKYQHEHIGIYEN</sequence>
<dbReference type="InterPro" id="IPR036291">
    <property type="entry name" value="NAD(P)-bd_dom_sf"/>
</dbReference>
<protein>
    <submittedName>
        <fullName evidence="2">Putative NADH-flavin reductase</fullName>
    </submittedName>
</protein>
<comment type="caution">
    <text evidence="2">The sequence shown here is derived from an EMBL/GenBank/DDBJ whole genome shotgun (WGS) entry which is preliminary data.</text>
</comment>
<evidence type="ECO:0000313" key="3">
    <source>
        <dbReference type="Proteomes" id="UP000028401"/>
    </source>
</evidence>
<dbReference type="RefSeq" id="WP_021036939.1">
    <property type="nucleotide sequence ID" value="NZ_AZSI01000161.1"/>
</dbReference>
<feature type="domain" description="NAD(P)-binding" evidence="1">
    <location>
        <begin position="9"/>
        <end position="197"/>
    </location>
</feature>
<proteinExistence type="predicted"/>
<dbReference type="GO" id="GO:0016646">
    <property type="term" value="F:oxidoreductase activity, acting on the CH-NH group of donors, NAD or NADP as acceptor"/>
    <property type="evidence" value="ECO:0007669"/>
    <property type="project" value="TreeGrafter"/>
</dbReference>
<dbReference type="Proteomes" id="UP000028401">
    <property type="component" value="Unassembled WGS sequence"/>
</dbReference>
<dbReference type="PANTHER" id="PTHR43355:SF2">
    <property type="entry name" value="FLAVIN REDUCTASE (NADPH)"/>
    <property type="match status" value="1"/>
</dbReference>
<evidence type="ECO:0000259" key="1">
    <source>
        <dbReference type="Pfam" id="PF13460"/>
    </source>
</evidence>
<dbReference type="AlphaFoldDB" id="A0A084A8B0"/>
<dbReference type="PATRIC" id="fig|1415168.3.peg.2489"/>
<dbReference type="EMBL" id="AZSI01000161">
    <property type="protein sequence ID" value="KEY61539.1"/>
    <property type="molecule type" value="Genomic_DNA"/>
</dbReference>